<feature type="compositionally biased region" description="Low complexity" evidence="1">
    <location>
        <begin position="28"/>
        <end position="40"/>
    </location>
</feature>
<evidence type="ECO:0000313" key="3">
    <source>
        <dbReference type="Proteomes" id="UP001286313"/>
    </source>
</evidence>
<dbReference type="PRINTS" id="PR01217">
    <property type="entry name" value="PRICHEXTENSN"/>
</dbReference>
<accession>A0AAE1G3R9</accession>
<dbReference type="AlphaFoldDB" id="A0AAE1G3R9"/>
<feature type="compositionally biased region" description="Pro residues" evidence="1">
    <location>
        <begin position="110"/>
        <end position="127"/>
    </location>
</feature>
<feature type="compositionally biased region" description="Polar residues" evidence="1">
    <location>
        <begin position="1"/>
        <end position="20"/>
    </location>
</feature>
<dbReference type="Proteomes" id="UP001286313">
    <property type="component" value="Unassembled WGS sequence"/>
</dbReference>
<comment type="caution">
    <text evidence="2">The sequence shown here is derived from an EMBL/GenBank/DDBJ whole genome shotgun (WGS) entry which is preliminary data.</text>
</comment>
<feature type="region of interest" description="Disordered" evidence="1">
    <location>
        <begin position="1"/>
        <end position="67"/>
    </location>
</feature>
<dbReference type="EMBL" id="JAWQEG010000852">
    <property type="protein sequence ID" value="KAK3884801.1"/>
    <property type="molecule type" value="Genomic_DNA"/>
</dbReference>
<name>A0AAE1G3R9_PETCI</name>
<protein>
    <submittedName>
        <fullName evidence="2">Uncharacterized protein</fullName>
    </submittedName>
</protein>
<sequence>MYPVSNPNPIQPNLTPSQPLTPMHPQRTSLLHPHPIHLSPPLSPNPIPPLSSSPIPPPTHLSPPHLPSLLTTIPLLSLISLLLQSFPLHHSTSLLPPTHFPSHSSTSTTPLPPPVSPPQPTYQPRPEPSCNKCRIPSSQLGGRNDNT</sequence>
<proteinExistence type="predicted"/>
<evidence type="ECO:0000256" key="1">
    <source>
        <dbReference type="SAM" id="MobiDB-lite"/>
    </source>
</evidence>
<feature type="compositionally biased region" description="Low complexity" evidence="1">
    <location>
        <begin position="93"/>
        <end position="109"/>
    </location>
</feature>
<feature type="compositionally biased region" description="Pro residues" evidence="1">
    <location>
        <begin position="41"/>
        <end position="66"/>
    </location>
</feature>
<organism evidence="2 3">
    <name type="scientific">Petrolisthes cinctipes</name>
    <name type="common">Flat porcelain crab</name>
    <dbReference type="NCBI Taxonomy" id="88211"/>
    <lineage>
        <taxon>Eukaryota</taxon>
        <taxon>Metazoa</taxon>
        <taxon>Ecdysozoa</taxon>
        <taxon>Arthropoda</taxon>
        <taxon>Crustacea</taxon>
        <taxon>Multicrustacea</taxon>
        <taxon>Malacostraca</taxon>
        <taxon>Eumalacostraca</taxon>
        <taxon>Eucarida</taxon>
        <taxon>Decapoda</taxon>
        <taxon>Pleocyemata</taxon>
        <taxon>Anomura</taxon>
        <taxon>Galatheoidea</taxon>
        <taxon>Porcellanidae</taxon>
        <taxon>Petrolisthes</taxon>
    </lineage>
</organism>
<keyword evidence="3" id="KW-1185">Reference proteome</keyword>
<feature type="region of interest" description="Disordered" evidence="1">
    <location>
        <begin position="92"/>
        <end position="147"/>
    </location>
</feature>
<gene>
    <name evidence="2" type="ORF">Pcinc_010948</name>
</gene>
<feature type="compositionally biased region" description="Polar residues" evidence="1">
    <location>
        <begin position="136"/>
        <end position="147"/>
    </location>
</feature>
<evidence type="ECO:0000313" key="2">
    <source>
        <dbReference type="EMBL" id="KAK3884801.1"/>
    </source>
</evidence>
<reference evidence="2" key="1">
    <citation type="submission" date="2023-10" db="EMBL/GenBank/DDBJ databases">
        <title>Genome assemblies of two species of porcelain crab, Petrolisthes cinctipes and Petrolisthes manimaculis (Anomura: Porcellanidae).</title>
        <authorList>
            <person name="Angst P."/>
        </authorList>
    </citation>
    <scope>NUCLEOTIDE SEQUENCE</scope>
    <source>
        <strain evidence="2">PB745_01</strain>
        <tissue evidence="2">Gill</tissue>
    </source>
</reference>